<evidence type="ECO:0000313" key="1">
    <source>
        <dbReference type="EMBL" id="CAG7786401.1"/>
    </source>
</evidence>
<dbReference type="OrthoDB" id="6272564at2759"/>
<name>A0A8J2P3C1_9HEXA</name>
<dbReference type="Proteomes" id="UP000708208">
    <property type="component" value="Unassembled WGS sequence"/>
</dbReference>
<organism evidence="1 2">
    <name type="scientific">Allacma fusca</name>
    <dbReference type="NCBI Taxonomy" id="39272"/>
    <lineage>
        <taxon>Eukaryota</taxon>
        <taxon>Metazoa</taxon>
        <taxon>Ecdysozoa</taxon>
        <taxon>Arthropoda</taxon>
        <taxon>Hexapoda</taxon>
        <taxon>Collembola</taxon>
        <taxon>Symphypleona</taxon>
        <taxon>Sminthuridae</taxon>
        <taxon>Allacma</taxon>
    </lineage>
</organism>
<gene>
    <name evidence="1" type="ORF">AFUS01_LOCUS24970</name>
</gene>
<evidence type="ECO:0000313" key="2">
    <source>
        <dbReference type="Proteomes" id="UP000708208"/>
    </source>
</evidence>
<sequence>MSLLITDSKIKSLKKGEMIVINEPRSCSTDVLHKIWDSIEWIVNNGGNKVPCPADVLNELETKHNIGRGVAESKLFFAVADHLVGLERDEEGDMMNFRLPEYE</sequence>
<comment type="caution">
    <text evidence="1">The sequence shown here is derived from an EMBL/GenBank/DDBJ whole genome shotgun (WGS) entry which is preliminary data.</text>
</comment>
<feature type="non-terminal residue" evidence="1">
    <location>
        <position position="1"/>
    </location>
</feature>
<keyword evidence="2" id="KW-1185">Reference proteome</keyword>
<reference evidence="1" key="1">
    <citation type="submission" date="2021-06" db="EMBL/GenBank/DDBJ databases">
        <authorList>
            <person name="Hodson N. C."/>
            <person name="Mongue J. A."/>
            <person name="Jaron S. K."/>
        </authorList>
    </citation>
    <scope>NUCLEOTIDE SEQUENCE</scope>
</reference>
<accession>A0A8J2P3C1</accession>
<proteinExistence type="predicted"/>
<dbReference type="EMBL" id="CAJVCH010317224">
    <property type="protein sequence ID" value="CAG7786401.1"/>
    <property type="molecule type" value="Genomic_DNA"/>
</dbReference>
<protein>
    <submittedName>
        <fullName evidence="1">Uncharacterized protein</fullName>
    </submittedName>
</protein>
<dbReference type="AlphaFoldDB" id="A0A8J2P3C1"/>